<evidence type="ECO:0000256" key="5">
    <source>
        <dbReference type="ARBA" id="ARBA00037918"/>
    </source>
</evidence>
<dbReference type="EMBL" id="SMAR01000003">
    <property type="protein sequence ID" value="TCT43129.1"/>
    <property type="molecule type" value="Genomic_DNA"/>
</dbReference>
<dbReference type="SUPFAM" id="SSF56796">
    <property type="entry name" value="Dehydroquinate synthase-like"/>
    <property type="match status" value="1"/>
</dbReference>
<dbReference type="PROSITE" id="PS00060">
    <property type="entry name" value="ADH_IRON_2"/>
    <property type="match status" value="1"/>
</dbReference>
<dbReference type="NCBIfam" id="NF006941">
    <property type="entry name" value="PRK09423.1"/>
    <property type="match status" value="1"/>
</dbReference>
<feature type="binding site" evidence="11">
    <location>
        <position position="122"/>
    </location>
    <ligand>
        <name>NAD(+)</name>
        <dbReference type="ChEBI" id="CHEBI:57540"/>
    </ligand>
</feature>
<dbReference type="RefSeq" id="WP_132308583.1">
    <property type="nucleotide sequence ID" value="NZ_SMAR01000003.1"/>
</dbReference>
<evidence type="ECO:0000256" key="6">
    <source>
        <dbReference type="ARBA" id="ARBA00039147"/>
    </source>
</evidence>
<evidence type="ECO:0000256" key="4">
    <source>
        <dbReference type="ARBA" id="ARBA00023027"/>
    </source>
</evidence>
<protein>
    <recommendedName>
        <fullName evidence="7">Glycerol dehydrogenase</fullName>
        <ecNumber evidence="6">1.1.1.6</ecNumber>
    </recommendedName>
</protein>
<name>A0A4R3P1J9_9HYPH</name>
<dbReference type="OrthoDB" id="5198708at2"/>
<dbReference type="PIRSF" id="PIRSF000112">
    <property type="entry name" value="Glycerol_dehydrogenase"/>
    <property type="match status" value="1"/>
</dbReference>
<dbReference type="PROSITE" id="PS00913">
    <property type="entry name" value="ADH_IRON_1"/>
    <property type="match status" value="1"/>
</dbReference>
<dbReference type="InterPro" id="IPR016205">
    <property type="entry name" value="Glycerol_DH"/>
</dbReference>
<feature type="binding site" evidence="11">
    <location>
        <position position="124"/>
    </location>
    <ligand>
        <name>NAD(+)</name>
        <dbReference type="ChEBI" id="CHEBI:57540"/>
    </ligand>
</feature>
<comment type="cofactor">
    <cofactor evidence="9">
        <name>Zn(2+)</name>
        <dbReference type="ChEBI" id="CHEBI:29105"/>
    </cofactor>
    <text evidence="9">Binds 1 zinc ion per subunit.</text>
</comment>
<feature type="binding site" evidence="11">
    <location>
        <begin position="91"/>
        <end position="95"/>
    </location>
    <ligand>
        <name>NAD(+)</name>
        <dbReference type="ChEBI" id="CHEBI:57540"/>
    </ligand>
</feature>
<evidence type="ECO:0000259" key="12">
    <source>
        <dbReference type="Pfam" id="PF00465"/>
    </source>
</evidence>
<comment type="similarity">
    <text evidence="1">Belongs to the iron-containing alcohol dehydrogenase family.</text>
</comment>
<feature type="binding site" evidence="9">
    <location>
        <position position="251"/>
    </location>
    <ligand>
        <name>glycerol</name>
        <dbReference type="ChEBI" id="CHEBI:17754"/>
    </ligand>
</feature>
<feature type="binding site" evidence="10">
    <location>
        <position position="118"/>
    </location>
    <ligand>
        <name>glycerol</name>
        <dbReference type="ChEBI" id="CHEBI:17754"/>
    </ligand>
</feature>
<accession>A0A4R3P1J9</accession>
<evidence type="ECO:0000256" key="9">
    <source>
        <dbReference type="PIRSR" id="PIRSR000112-1"/>
    </source>
</evidence>
<dbReference type="InterPro" id="IPR001670">
    <property type="entry name" value="ADH_Fe/GldA"/>
</dbReference>
<dbReference type="CDD" id="cd08170">
    <property type="entry name" value="GlyDH"/>
    <property type="match status" value="1"/>
</dbReference>
<dbReference type="Proteomes" id="UP000295097">
    <property type="component" value="Unassembled WGS sequence"/>
</dbReference>
<dbReference type="EC" id="1.1.1.6" evidence="6"/>
<dbReference type="Gene3D" id="1.20.1090.10">
    <property type="entry name" value="Dehydroquinate synthase-like - alpha domain"/>
    <property type="match status" value="1"/>
</dbReference>
<proteinExistence type="inferred from homology"/>
<dbReference type="GO" id="GO:0046872">
    <property type="term" value="F:metal ion binding"/>
    <property type="evidence" value="ECO:0007669"/>
    <property type="project" value="UniProtKB-KW"/>
</dbReference>
<feature type="binding site" evidence="11">
    <location>
        <position position="37"/>
    </location>
    <ligand>
        <name>NAD(+)</name>
        <dbReference type="ChEBI" id="CHEBI:57540"/>
    </ligand>
</feature>
<sequence>MISTTIFPGRYVQGNGAISLLTEEIARLGKSALAIVDKGVIPFVGDAVKGDDKAAITTEIFNGECSDEEITRIGKRVASEGVNVIAGVGGGKSLDTAKAVAHAAGLPVVIVPTLASTDAPCSALSVIYTPEGAFKRYLFLPRNPDAVLVDTKLIAGAPVRLLVAGMGDAMATWFEAEDCKNSESPNMTGRSGSMTGYGLAKMCFETLLADGPAAKAAASEKIVTPEFERIVEANTLLSGLGFESGGLSGAHAIHNGLTVLEGTHSYWHGEKVSIGTLSLLMLTKRPKEVVDTVFGFCEAIGLPMTFADIGMADVTDEQLLEVAKLACDPADTMGNVPGDVTPADVVAAMKAADAEGRRRKAAQLNA</sequence>
<keyword evidence="2 9" id="KW-0479">Metal-binding</keyword>
<dbReference type="AlphaFoldDB" id="A0A4R3P1J9"/>
<keyword evidence="9" id="KW-0862">Zinc</keyword>
<feature type="binding site" evidence="9">
    <location>
        <position position="268"/>
    </location>
    <ligand>
        <name>glycerol</name>
        <dbReference type="ChEBI" id="CHEBI:17754"/>
    </ligand>
</feature>
<dbReference type="InterPro" id="IPR018211">
    <property type="entry name" value="ADH_Fe_CS"/>
</dbReference>
<evidence type="ECO:0000313" key="14">
    <source>
        <dbReference type="Proteomes" id="UP000295097"/>
    </source>
</evidence>
<keyword evidence="4 11" id="KW-0520">NAD</keyword>
<evidence type="ECO:0000256" key="1">
    <source>
        <dbReference type="ARBA" id="ARBA00007358"/>
    </source>
</evidence>
<evidence type="ECO:0000256" key="10">
    <source>
        <dbReference type="PIRSR" id="PIRSR000112-2"/>
    </source>
</evidence>
<keyword evidence="14" id="KW-1185">Reference proteome</keyword>
<organism evidence="13 14">
    <name type="scientific">Martelella mediterranea</name>
    <dbReference type="NCBI Taxonomy" id="293089"/>
    <lineage>
        <taxon>Bacteria</taxon>
        <taxon>Pseudomonadati</taxon>
        <taxon>Pseudomonadota</taxon>
        <taxon>Alphaproteobacteria</taxon>
        <taxon>Hyphomicrobiales</taxon>
        <taxon>Aurantimonadaceae</taxon>
        <taxon>Martelella</taxon>
    </lineage>
</organism>
<feature type="binding site" evidence="9">
    <location>
        <position position="168"/>
    </location>
    <ligand>
        <name>glycerol</name>
        <dbReference type="ChEBI" id="CHEBI:17754"/>
    </ligand>
</feature>
<gene>
    <name evidence="13" type="ORF">EDC90_1003139</name>
</gene>
<dbReference type="PANTHER" id="PTHR43616:SF5">
    <property type="entry name" value="GLYCEROL DEHYDROGENASE 1"/>
    <property type="match status" value="1"/>
</dbReference>
<evidence type="ECO:0000313" key="13">
    <source>
        <dbReference type="EMBL" id="TCT43129.1"/>
    </source>
</evidence>
<comment type="caution">
    <text evidence="13">The sequence shown here is derived from an EMBL/GenBank/DDBJ whole genome shotgun (WGS) entry which is preliminary data.</text>
</comment>
<dbReference type="GO" id="GO:0005829">
    <property type="term" value="C:cytosol"/>
    <property type="evidence" value="ECO:0007669"/>
    <property type="project" value="TreeGrafter"/>
</dbReference>
<evidence type="ECO:0000256" key="2">
    <source>
        <dbReference type="ARBA" id="ARBA00022723"/>
    </source>
</evidence>
<comment type="pathway">
    <text evidence="5">Polyol metabolism; glycerol fermentation; glycerone phosphate from glycerol (oxidative route): step 1/2.</text>
</comment>
<evidence type="ECO:0000256" key="11">
    <source>
        <dbReference type="PIRSR" id="PIRSR000112-3"/>
    </source>
</evidence>
<dbReference type="Gene3D" id="3.40.50.1970">
    <property type="match status" value="1"/>
</dbReference>
<feature type="binding site" evidence="11">
    <location>
        <begin position="113"/>
        <end position="116"/>
    </location>
    <ligand>
        <name>NAD(+)</name>
        <dbReference type="ChEBI" id="CHEBI:57540"/>
    </ligand>
</feature>
<dbReference type="GO" id="GO:0008888">
    <property type="term" value="F:glycerol dehydrogenase (NAD+) activity"/>
    <property type="evidence" value="ECO:0007669"/>
    <property type="project" value="UniProtKB-EC"/>
</dbReference>
<evidence type="ECO:0000256" key="8">
    <source>
        <dbReference type="ARBA" id="ARBA00049006"/>
    </source>
</evidence>
<feature type="binding site" evidence="11">
    <location>
        <position position="128"/>
    </location>
    <ligand>
        <name>NAD(+)</name>
        <dbReference type="ChEBI" id="CHEBI:57540"/>
    </ligand>
</feature>
<keyword evidence="3" id="KW-0560">Oxidoreductase</keyword>
<dbReference type="PANTHER" id="PTHR43616">
    <property type="entry name" value="GLYCEROL DEHYDROGENASE"/>
    <property type="match status" value="1"/>
</dbReference>
<dbReference type="Pfam" id="PF00465">
    <property type="entry name" value="Fe-ADH"/>
    <property type="match status" value="1"/>
</dbReference>
<evidence type="ECO:0000256" key="7">
    <source>
        <dbReference type="ARBA" id="ARBA00040132"/>
    </source>
</evidence>
<evidence type="ECO:0000256" key="3">
    <source>
        <dbReference type="ARBA" id="ARBA00023002"/>
    </source>
</evidence>
<reference evidence="13 14" key="1">
    <citation type="submission" date="2019-03" db="EMBL/GenBank/DDBJ databases">
        <title>Freshwater and sediment microbial communities from various areas in North America, analyzing microbe dynamics in response to fracking.</title>
        <authorList>
            <person name="Lamendella R."/>
        </authorList>
    </citation>
    <scope>NUCLEOTIDE SEQUENCE [LARGE SCALE GENOMIC DNA]</scope>
    <source>
        <strain evidence="13 14">175.2</strain>
    </source>
</reference>
<comment type="catalytic activity">
    <reaction evidence="8">
        <text>glycerol + NAD(+) = dihydroxyacetone + NADH + H(+)</text>
        <dbReference type="Rhea" id="RHEA:13769"/>
        <dbReference type="ChEBI" id="CHEBI:15378"/>
        <dbReference type="ChEBI" id="CHEBI:16016"/>
        <dbReference type="ChEBI" id="CHEBI:17754"/>
        <dbReference type="ChEBI" id="CHEBI:57540"/>
        <dbReference type="ChEBI" id="CHEBI:57945"/>
        <dbReference type="EC" id="1.1.1.6"/>
    </reaction>
</comment>
<feature type="domain" description="Alcohol dehydrogenase iron-type/glycerol dehydrogenase GldA" evidence="12">
    <location>
        <begin position="8"/>
        <end position="151"/>
    </location>
</feature>